<comment type="caution">
    <text evidence="1">The sequence shown here is derived from an EMBL/GenBank/DDBJ whole genome shotgun (WGS) entry which is preliminary data.</text>
</comment>
<sequence>MDKLLTVYTEKVFELSSRIFAAKNLYKDINCKDPGGREYVTKSVPIDLSDKYICAEDSIPYNFALARELVGKPEALQAQLISLLKYLPEVLKGEDPLNYQRGMDDRSIDFLRTNIKIVNEVLYDVEIKADFYPQPHALISLIFSIVKDVAKLQESSITALAEHLKVDSKTLTKNEDYLYMAPMLCGGPWADIAQRKCEGACFPISLEQMCYSSAIG</sequence>
<keyword evidence="2" id="KW-1185">Reference proteome</keyword>
<dbReference type="STRING" id="313628.LNTAR_14997"/>
<name>A6DHQ1_9BACT</name>
<dbReference type="EMBL" id="ABCK01000003">
    <property type="protein sequence ID" value="EDM29134.1"/>
    <property type="molecule type" value="Genomic_DNA"/>
</dbReference>
<dbReference type="AlphaFoldDB" id="A6DHQ1"/>
<evidence type="ECO:0000313" key="1">
    <source>
        <dbReference type="EMBL" id="EDM29134.1"/>
    </source>
</evidence>
<evidence type="ECO:0000313" key="2">
    <source>
        <dbReference type="Proteomes" id="UP000004947"/>
    </source>
</evidence>
<accession>A6DHQ1</accession>
<proteinExistence type="predicted"/>
<dbReference type="Proteomes" id="UP000004947">
    <property type="component" value="Unassembled WGS sequence"/>
</dbReference>
<dbReference type="RefSeq" id="WP_007277436.1">
    <property type="nucleotide sequence ID" value="NZ_ABCK01000003.1"/>
</dbReference>
<organism evidence="1 2">
    <name type="scientific">Lentisphaera araneosa HTCC2155</name>
    <dbReference type="NCBI Taxonomy" id="313628"/>
    <lineage>
        <taxon>Bacteria</taxon>
        <taxon>Pseudomonadati</taxon>
        <taxon>Lentisphaerota</taxon>
        <taxon>Lentisphaeria</taxon>
        <taxon>Lentisphaerales</taxon>
        <taxon>Lentisphaeraceae</taxon>
        <taxon>Lentisphaera</taxon>
    </lineage>
</organism>
<reference evidence="1 2" key="1">
    <citation type="journal article" date="2010" name="J. Bacteriol.">
        <title>Genome sequence of Lentisphaera araneosa HTCC2155T, the type species of the order Lentisphaerales in the phylum Lentisphaerae.</title>
        <authorList>
            <person name="Thrash J.C."/>
            <person name="Cho J.C."/>
            <person name="Vergin K.L."/>
            <person name="Morris R.M."/>
            <person name="Giovannoni S.J."/>
        </authorList>
    </citation>
    <scope>NUCLEOTIDE SEQUENCE [LARGE SCALE GENOMIC DNA]</scope>
    <source>
        <strain evidence="1 2">HTCC2155</strain>
    </source>
</reference>
<gene>
    <name evidence="1" type="ORF">LNTAR_14997</name>
</gene>
<protein>
    <submittedName>
        <fullName evidence="1">Uncharacterized protein</fullName>
    </submittedName>
</protein>